<dbReference type="AlphaFoldDB" id="A0A443YX05"/>
<gene>
    <name evidence="3" type="ORF">DPV69_09110</name>
</gene>
<dbReference type="InterPro" id="IPR006827">
    <property type="entry name" value="Lant_deHydtase_N"/>
</dbReference>
<dbReference type="Pfam" id="PF14028">
    <property type="entry name" value="Lant_dehydr_C"/>
    <property type="match status" value="1"/>
</dbReference>
<evidence type="ECO:0000259" key="2">
    <source>
        <dbReference type="Pfam" id="PF14028"/>
    </source>
</evidence>
<name>A0A443YX05_9SPHI</name>
<feature type="domain" description="Lantibiotic dehydratase N-terminal" evidence="1">
    <location>
        <begin position="41"/>
        <end position="225"/>
    </location>
</feature>
<reference evidence="3 4" key="1">
    <citation type="submission" date="2018-06" db="EMBL/GenBank/DDBJ databases">
        <title>Pedobacter endophyticus sp. nov., an endophytic bacterium isolated from a leaf of Triticum aestivum.</title>
        <authorList>
            <person name="Zhang L."/>
        </authorList>
    </citation>
    <scope>NUCLEOTIDE SEQUENCE [LARGE SCALE GENOMIC DNA]</scope>
    <source>
        <strain evidence="3 4">CM134L-2</strain>
    </source>
</reference>
<dbReference type="RefSeq" id="WP_113647036.1">
    <property type="nucleotide sequence ID" value="NZ_QMHN01000002.1"/>
</dbReference>
<proteinExistence type="predicted"/>
<evidence type="ECO:0000259" key="1">
    <source>
        <dbReference type="Pfam" id="PF04738"/>
    </source>
</evidence>
<evidence type="ECO:0000313" key="3">
    <source>
        <dbReference type="EMBL" id="RWU08520.1"/>
    </source>
</evidence>
<dbReference type="Pfam" id="PF04738">
    <property type="entry name" value="Lant_dehydr_N"/>
    <property type="match status" value="2"/>
</dbReference>
<evidence type="ECO:0008006" key="5">
    <source>
        <dbReference type="Google" id="ProtNLM"/>
    </source>
</evidence>
<feature type="domain" description="Thiopeptide-type bacteriocin biosynthesis" evidence="2">
    <location>
        <begin position="663"/>
        <end position="899"/>
    </location>
</feature>
<dbReference type="InterPro" id="IPR023809">
    <property type="entry name" value="Thiopep_bacteriocin_synth_dom"/>
</dbReference>
<dbReference type="EMBL" id="SAYW01000002">
    <property type="protein sequence ID" value="RWU08520.1"/>
    <property type="molecule type" value="Genomic_DNA"/>
</dbReference>
<sequence>MKVEEQNLQVLGHAICRSPLFPIESELADVWPVLKRLIKDSAPEFYAVIANLDAADLQNQSEKIRFTIWKYFNRSRYRATPFGEFAAISTIPIQKHIDAIVLQQGMDILSLPDWKAIQNISYDHRSLEKANYRTNPLCYRYDKELHYLFRSEKQFELNAIERREDIDLLYGFCKELRSFEVIAAMMQEQLGMKKRNVMALIKQLLDLQVLACDLQANITGQDYFERRKITQNTEQHYTIASRICPKGGLNQELTQELKDYATFLSQCLPVQRSTQQEQFKNSFLQLWEQRSVPLSLALDPILGIGYGHENELLQTTLVGELQQRPPLNQNQQLFYGKFEQFVLSQMIKGKPIQLADFKPAVQHLPLPNTSSILFHIYEGHPVIHQAGGATATALLGRFTVINELRDFSLQLTAIEQNANAGVTFFDIAYQFEGRTDNVNRRQQLYNTELAIGSWSTFEKPLRLEDIWVSVRNSQILLHHAESGARLMPRLASAYNHRRSDLDLFRFLCDLQYQDIQSRLSIDLQSMFPNLEHYPRVYYKNTIACAAKWKLPKFLNVKDLRTWLKVQQITQPFTVGQNDQTLMIDPKITEDLNFLLLYQAQQTEAIYLTEALISTKQMVKNEDGKYFHAEFILPIVHHHQIYLPYATKETPILRRDLRMPGGEWFYVELYLRPEITDEFLTNEIRNLIKQHKTLISRWFFIRYNQPEPHIRLRLKLKDPQQLPSILLSIQESINITVNYGHLKRLEIKAYDREIIRYGEKQIDLVEHFFYLDSTWALKQLSLPNDDLYAQILAFVQKLSEVIFNDLTEQIAFYRNLSERFATEMNFSKQDFKKINLSYQNQQMSKNTNEKLIRYFGKLIEHYEIERRTILLADLIHMHINRRFSGAPRMHEAVIYQFLYKLSLAKQYQTKSP</sequence>
<dbReference type="Proteomes" id="UP000284120">
    <property type="component" value="Unassembled WGS sequence"/>
</dbReference>
<protein>
    <recommendedName>
        <fullName evidence="5">Lantibiotic dehydratase</fullName>
    </recommendedName>
</protein>
<organism evidence="3 4">
    <name type="scientific">Pedobacter chitinilyticus</name>
    <dbReference type="NCBI Taxonomy" id="2233776"/>
    <lineage>
        <taxon>Bacteria</taxon>
        <taxon>Pseudomonadati</taxon>
        <taxon>Bacteroidota</taxon>
        <taxon>Sphingobacteriia</taxon>
        <taxon>Sphingobacteriales</taxon>
        <taxon>Sphingobacteriaceae</taxon>
        <taxon>Pedobacter</taxon>
    </lineage>
</organism>
<dbReference type="NCBIfam" id="TIGR03891">
    <property type="entry name" value="thiopep_ocin"/>
    <property type="match status" value="1"/>
</dbReference>
<evidence type="ECO:0000313" key="4">
    <source>
        <dbReference type="Proteomes" id="UP000284120"/>
    </source>
</evidence>
<comment type="caution">
    <text evidence="3">The sequence shown here is derived from an EMBL/GenBank/DDBJ whole genome shotgun (WGS) entry which is preliminary data.</text>
</comment>
<accession>A0A443YX05</accession>
<keyword evidence="4" id="KW-1185">Reference proteome</keyword>
<feature type="domain" description="Lantibiotic dehydratase N-terminal" evidence="1">
    <location>
        <begin position="248"/>
        <end position="587"/>
    </location>
</feature>
<dbReference type="OrthoDB" id="1273722at2"/>